<proteinExistence type="predicted"/>
<keyword evidence="2" id="KW-0732">Signal</keyword>
<feature type="signal peptide" evidence="2">
    <location>
        <begin position="1"/>
        <end position="21"/>
    </location>
</feature>
<evidence type="ECO:0000259" key="3">
    <source>
        <dbReference type="Pfam" id="PF09085"/>
    </source>
</evidence>
<dbReference type="AlphaFoldDB" id="A0A8C9M6L3"/>
<reference evidence="4" key="1">
    <citation type="submission" date="2025-08" db="UniProtKB">
        <authorList>
            <consortium name="Ensembl"/>
        </authorList>
    </citation>
    <scope>IDENTIFICATION</scope>
</reference>
<dbReference type="FunFam" id="2.60.40.10:FF:000933">
    <property type="entry name" value="Mucosal addressin cell adhesion molecule 1"/>
    <property type="match status" value="1"/>
</dbReference>
<keyword evidence="5" id="KW-1185">Reference proteome</keyword>
<dbReference type="Ensembl" id="ENSPTIT00000016282.1">
    <property type="protein sequence ID" value="ENSPTIP00000012263.1"/>
    <property type="gene ID" value="ENSPTIG00000012399.1"/>
</dbReference>
<sequence>MDQSLCLLLPFFLGLLHRAFPAQLTVSPVALVAEQDREVACTAHNVTPVSPEALSLSLLLGDRELEGVQALGRDVEEEPQQGEDLLFRVTERWLLPPLGTPTPPTLHCQATMKLPGLELSHHQPIPGESSGFWTASLWPGSLVLGLLFLAFLTHRLWRRCRPAG</sequence>
<feature type="domain" description="Adhesion molecule immunoglobulin-like" evidence="3">
    <location>
        <begin position="19"/>
        <end position="126"/>
    </location>
</feature>
<dbReference type="PANTHER" id="PTHR14162:SF1">
    <property type="entry name" value="MUCOSAL ADDRESSIN CELL ADHESION MOLECULE 1"/>
    <property type="match status" value="1"/>
</dbReference>
<name>A0A8C9M6L3_PANTA</name>
<dbReference type="InterPro" id="IPR015169">
    <property type="entry name" value="Adhes-Ig-like"/>
</dbReference>
<evidence type="ECO:0000313" key="4">
    <source>
        <dbReference type="Ensembl" id="ENSPTIP00000012263.1"/>
    </source>
</evidence>
<evidence type="ECO:0000313" key="5">
    <source>
        <dbReference type="Proteomes" id="UP000675900"/>
    </source>
</evidence>
<evidence type="ECO:0000256" key="2">
    <source>
        <dbReference type="SAM" id="SignalP"/>
    </source>
</evidence>
<dbReference type="InterPro" id="IPR037413">
    <property type="entry name" value="MADCAM1"/>
</dbReference>
<dbReference type="Proteomes" id="UP000675900">
    <property type="component" value="Unassembled WGS sequence"/>
</dbReference>
<keyword evidence="1" id="KW-1133">Transmembrane helix</keyword>
<dbReference type="GO" id="GO:0098640">
    <property type="term" value="F:integrin binding involved in cell-matrix adhesion"/>
    <property type="evidence" value="ECO:0007669"/>
    <property type="project" value="InterPro"/>
</dbReference>
<dbReference type="GO" id="GO:0007229">
    <property type="term" value="P:integrin-mediated signaling pathway"/>
    <property type="evidence" value="ECO:0007669"/>
    <property type="project" value="InterPro"/>
</dbReference>
<organism evidence="4 5">
    <name type="scientific">Panthera tigris altaica</name>
    <name type="common">Siberian tiger</name>
    <dbReference type="NCBI Taxonomy" id="74533"/>
    <lineage>
        <taxon>Eukaryota</taxon>
        <taxon>Metazoa</taxon>
        <taxon>Chordata</taxon>
        <taxon>Craniata</taxon>
        <taxon>Vertebrata</taxon>
        <taxon>Euteleostomi</taxon>
        <taxon>Mammalia</taxon>
        <taxon>Eutheria</taxon>
        <taxon>Laurasiatheria</taxon>
        <taxon>Carnivora</taxon>
        <taxon>Feliformia</taxon>
        <taxon>Felidae</taxon>
        <taxon>Pantherinae</taxon>
        <taxon>Panthera</taxon>
    </lineage>
</organism>
<dbReference type="Gene3D" id="2.60.40.10">
    <property type="entry name" value="Immunoglobulins"/>
    <property type="match status" value="1"/>
</dbReference>
<dbReference type="GO" id="GO:0050901">
    <property type="term" value="P:leukocyte tethering or rolling"/>
    <property type="evidence" value="ECO:0007669"/>
    <property type="project" value="TreeGrafter"/>
</dbReference>
<protein>
    <recommendedName>
        <fullName evidence="3">Adhesion molecule immunoglobulin-like domain-containing protein</fullName>
    </recommendedName>
</protein>
<keyword evidence="1" id="KW-0472">Membrane</keyword>
<dbReference type="PANTHER" id="PTHR14162">
    <property type="entry name" value="MUCOSAL ADDRESSIN CELL ADHESION MOLECULE-1"/>
    <property type="match status" value="1"/>
</dbReference>
<dbReference type="GO" id="GO:0016020">
    <property type="term" value="C:membrane"/>
    <property type="evidence" value="ECO:0007669"/>
    <property type="project" value="InterPro"/>
</dbReference>
<dbReference type="SUPFAM" id="SSF48726">
    <property type="entry name" value="Immunoglobulin"/>
    <property type="match status" value="1"/>
</dbReference>
<feature type="transmembrane region" description="Helical" evidence="1">
    <location>
        <begin position="132"/>
        <end position="152"/>
    </location>
</feature>
<dbReference type="InterPro" id="IPR036179">
    <property type="entry name" value="Ig-like_dom_sf"/>
</dbReference>
<dbReference type="InterPro" id="IPR013783">
    <property type="entry name" value="Ig-like_fold"/>
</dbReference>
<dbReference type="GO" id="GO:2000403">
    <property type="term" value="P:positive regulation of lymphocyte migration"/>
    <property type="evidence" value="ECO:0007669"/>
    <property type="project" value="InterPro"/>
</dbReference>
<feature type="chain" id="PRO_5034160982" description="Adhesion molecule immunoglobulin-like domain-containing protein" evidence="2">
    <location>
        <begin position="22"/>
        <end position="164"/>
    </location>
</feature>
<keyword evidence="1" id="KW-0812">Transmembrane</keyword>
<dbReference type="Pfam" id="PF09085">
    <property type="entry name" value="Adhes-Ig_like"/>
    <property type="match status" value="1"/>
</dbReference>
<dbReference type="GO" id="GO:0034113">
    <property type="term" value="P:heterotypic cell-cell adhesion"/>
    <property type="evidence" value="ECO:0007669"/>
    <property type="project" value="TreeGrafter"/>
</dbReference>
<reference evidence="4" key="2">
    <citation type="submission" date="2025-09" db="UniProtKB">
        <authorList>
            <consortium name="Ensembl"/>
        </authorList>
    </citation>
    <scope>IDENTIFICATION</scope>
</reference>
<dbReference type="GeneTree" id="ENSGT00510000049549"/>
<evidence type="ECO:0000256" key="1">
    <source>
        <dbReference type="SAM" id="Phobius"/>
    </source>
</evidence>
<accession>A0A8C9M6L3</accession>